<accession>A0A846RNG5</accession>
<evidence type="ECO:0000313" key="4">
    <source>
        <dbReference type="Proteomes" id="UP000547458"/>
    </source>
</evidence>
<name>A0A846RNG5_9MICC</name>
<keyword evidence="1" id="KW-1133">Transmembrane helix</keyword>
<keyword evidence="4" id="KW-1185">Reference proteome</keyword>
<feature type="domain" description="Transposase DDE" evidence="2">
    <location>
        <begin position="19"/>
        <end position="111"/>
    </location>
</feature>
<reference evidence="3 4" key="1">
    <citation type="submission" date="2020-03" db="EMBL/GenBank/DDBJ databases">
        <title>Sequencing the genomes of 1000 actinobacteria strains.</title>
        <authorList>
            <person name="Klenk H.-P."/>
        </authorList>
    </citation>
    <scope>NUCLEOTIDE SEQUENCE [LARGE SCALE GENOMIC DNA]</scope>
    <source>
        <strain evidence="3 4">DSM 16403</strain>
    </source>
</reference>
<protein>
    <recommendedName>
        <fullName evidence="2">Transposase DDE domain-containing protein</fullName>
    </recommendedName>
</protein>
<evidence type="ECO:0000259" key="2">
    <source>
        <dbReference type="Pfam" id="PF13701"/>
    </source>
</evidence>
<keyword evidence="1" id="KW-0472">Membrane</keyword>
<keyword evidence="1" id="KW-0812">Transmembrane</keyword>
<dbReference type="InterPro" id="IPR025668">
    <property type="entry name" value="Tnp_DDE_dom"/>
</dbReference>
<organism evidence="3 4">
    <name type="scientific">Arthrobacter pigmenti</name>
    <dbReference type="NCBI Taxonomy" id="271432"/>
    <lineage>
        <taxon>Bacteria</taxon>
        <taxon>Bacillati</taxon>
        <taxon>Actinomycetota</taxon>
        <taxon>Actinomycetes</taxon>
        <taxon>Micrococcales</taxon>
        <taxon>Micrococcaceae</taxon>
        <taxon>Arthrobacter</taxon>
    </lineage>
</organism>
<evidence type="ECO:0000313" key="3">
    <source>
        <dbReference type="EMBL" id="NJC22629.1"/>
    </source>
</evidence>
<sequence>MSATVDADLYLVLLGLKSTGQSKLSFHSFPANQAWTMLAVLAFNLTAWLQLVCLPTRHRAAFWDIKRWRYRVFATAGKLITTASRHRLLLPESAPEKELINLILKPITALKHFKPG</sequence>
<evidence type="ECO:0000256" key="1">
    <source>
        <dbReference type="SAM" id="Phobius"/>
    </source>
</evidence>
<comment type="caution">
    <text evidence="3">The sequence shown here is derived from an EMBL/GenBank/DDBJ whole genome shotgun (WGS) entry which is preliminary data.</text>
</comment>
<feature type="transmembrane region" description="Helical" evidence="1">
    <location>
        <begin position="34"/>
        <end position="54"/>
    </location>
</feature>
<dbReference type="Proteomes" id="UP000547458">
    <property type="component" value="Unassembled WGS sequence"/>
</dbReference>
<dbReference type="AlphaFoldDB" id="A0A846RNG5"/>
<dbReference type="RefSeq" id="WP_167993343.1">
    <property type="nucleotide sequence ID" value="NZ_JAATJL010000001.1"/>
</dbReference>
<proteinExistence type="predicted"/>
<dbReference type="EMBL" id="JAATJL010000001">
    <property type="protein sequence ID" value="NJC22629.1"/>
    <property type="molecule type" value="Genomic_DNA"/>
</dbReference>
<dbReference type="Pfam" id="PF13701">
    <property type="entry name" value="DDE_Tnp_1_4"/>
    <property type="match status" value="1"/>
</dbReference>
<gene>
    <name evidence="3" type="ORF">BJ994_001705</name>
</gene>